<proteinExistence type="predicted"/>
<name>A0ACC5YT51_9TELE</name>
<reference evidence="1" key="1">
    <citation type="submission" date="2020-02" db="EMBL/GenBank/DDBJ databases">
        <title>Genome sequencing of the panga catfish, Pangasius djambal.</title>
        <authorList>
            <person name="Wen M."/>
            <person name="Zahm M."/>
            <person name="Roques C."/>
            <person name="Cabau C."/>
            <person name="Klopp C."/>
            <person name="Donnadieu C."/>
            <person name="Jouanno E."/>
            <person name="Avarre J.-C."/>
            <person name="Campet M."/>
            <person name="Ha T."/>
            <person name="Dugue R."/>
            <person name="Lampietro C."/>
            <person name="Louis A."/>
            <person name="Herpin A."/>
            <person name="Echchiki A."/>
            <person name="Berthelot C."/>
            <person name="Parey E."/>
            <person name="Roest-Crollius H."/>
            <person name="Braasch I."/>
            <person name="Postlethwait J.H."/>
            <person name="Bobe J."/>
            <person name="Montfort J."/>
            <person name="Bouchez O."/>
            <person name="Begum T."/>
            <person name="Schartl M."/>
            <person name="Gustiano R."/>
            <person name="Guiguen Y."/>
        </authorList>
    </citation>
    <scope>NUCLEOTIDE SEQUENCE</scope>
    <source>
        <strain evidence="1">Pdj_M5554</strain>
    </source>
</reference>
<protein>
    <submittedName>
        <fullName evidence="1">Uncharacterized protein</fullName>
    </submittedName>
</protein>
<evidence type="ECO:0000313" key="1">
    <source>
        <dbReference type="EMBL" id="MCJ8738904.1"/>
    </source>
</evidence>
<dbReference type="Proteomes" id="UP000830395">
    <property type="component" value="Chromosome 13"/>
</dbReference>
<accession>A0ACC5YT51</accession>
<gene>
    <name evidence="1" type="ORF">PDJAM_G00041110</name>
</gene>
<keyword evidence="2" id="KW-1185">Reference proteome</keyword>
<dbReference type="EMBL" id="CM040987">
    <property type="protein sequence ID" value="MCJ8738904.1"/>
    <property type="molecule type" value="Genomic_DNA"/>
</dbReference>
<comment type="caution">
    <text evidence="1">The sequence shown here is derived from an EMBL/GenBank/DDBJ whole genome shotgun (WGS) entry which is preliminary data.</text>
</comment>
<evidence type="ECO:0000313" key="2">
    <source>
        <dbReference type="Proteomes" id="UP000830395"/>
    </source>
</evidence>
<sequence length="255" mass="27168">MKEIFTVKQTTGCGLKMALLFSVLLLLHFELHLAVGAETLSCPALAGVPGSPGHNGLPGRDGRDGPAGSKGDKGDPGLSVQGPPGKIGPAGPKGEKGDLGPPGIPGEHSLIQSEINSLKAKISVMEKATSFSTFRRVGQKYYVTDGTTGQFEQAVKFCNDRGGKVVLPKSEEENQALAKILSSFSSAAFIRATDTKEEGKFVDDEGNPLIFTKWGSGQPDNYRGSQDCTIIHNSGFWDDNSCNSIFLMMCEMQDR</sequence>
<organism evidence="1 2">
    <name type="scientific">Pangasius djambal</name>
    <dbReference type="NCBI Taxonomy" id="1691987"/>
    <lineage>
        <taxon>Eukaryota</taxon>
        <taxon>Metazoa</taxon>
        <taxon>Chordata</taxon>
        <taxon>Craniata</taxon>
        <taxon>Vertebrata</taxon>
        <taxon>Euteleostomi</taxon>
        <taxon>Actinopterygii</taxon>
        <taxon>Neopterygii</taxon>
        <taxon>Teleostei</taxon>
        <taxon>Ostariophysi</taxon>
        <taxon>Siluriformes</taxon>
        <taxon>Pangasiidae</taxon>
        <taxon>Pangasius</taxon>
    </lineage>
</organism>